<feature type="domain" description="Glyoxalase/fosfomycin resistance/dioxygenase" evidence="1">
    <location>
        <begin position="8"/>
        <end position="125"/>
    </location>
</feature>
<name>A0ABQ6JU67_9MICO</name>
<dbReference type="Gene3D" id="3.10.180.10">
    <property type="entry name" value="2,3-Dihydroxybiphenyl 1,2-Dioxygenase, domain 1"/>
    <property type="match status" value="1"/>
</dbReference>
<comment type="caution">
    <text evidence="2">The sequence shown here is derived from an EMBL/GenBank/DDBJ whole genome shotgun (WGS) entry which is preliminary data.</text>
</comment>
<accession>A0ABQ6JU67</accession>
<dbReference type="Proteomes" id="UP001157069">
    <property type="component" value="Unassembled WGS sequence"/>
</dbReference>
<gene>
    <name evidence="2" type="ORF">GCM10025869_23700</name>
</gene>
<evidence type="ECO:0000313" key="2">
    <source>
        <dbReference type="EMBL" id="GMA91841.1"/>
    </source>
</evidence>
<evidence type="ECO:0000313" key="3">
    <source>
        <dbReference type="Proteomes" id="UP001157069"/>
    </source>
</evidence>
<dbReference type="PANTHER" id="PTHR33990:SF1">
    <property type="entry name" value="PROTEIN YJDN"/>
    <property type="match status" value="1"/>
</dbReference>
<protein>
    <submittedName>
        <fullName evidence="2">VOC family protein</fullName>
    </submittedName>
</protein>
<organism evidence="2 3">
    <name type="scientific">Homoserinibacter gongjuensis</name>
    <dbReference type="NCBI Taxonomy" id="1162968"/>
    <lineage>
        <taxon>Bacteria</taxon>
        <taxon>Bacillati</taxon>
        <taxon>Actinomycetota</taxon>
        <taxon>Actinomycetes</taxon>
        <taxon>Micrococcales</taxon>
        <taxon>Microbacteriaceae</taxon>
        <taxon>Homoserinibacter</taxon>
    </lineage>
</organism>
<dbReference type="Pfam" id="PF00903">
    <property type="entry name" value="Glyoxalase"/>
    <property type="match status" value="1"/>
</dbReference>
<dbReference type="InterPro" id="IPR029068">
    <property type="entry name" value="Glyas_Bleomycin-R_OHBP_Dase"/>
</dbReference>
<sequence>MTGLVPYLLLPGTARAALTRYAEIFGGDLALHSYADFGRDDGPADAIAHGILSGPVALFAADVAGDDEPFAASGLMFSLLGAADPATLETWFAALAEGGEVLEPLQARDWGDHDGQVRDAFGVHWLVGYQG</sequence>
<dbReference type="RefSeq" id="WP_284300370.1">
    <property type="nucleotide sequence ID" value="NZ_BSVA01000001.1"/>
</dbReference>
<reference evidence="3" key="1">
    <citation type="journal article" date="2019" name="Int. J. Syst. Evol. Microbiol.">
        <title>The Global Catalogue of Microorganisms (GCM) 10K type strain sequencing project: providing services to taxonomists for standard genome sequencing and annotation.</title>
        <authorList>
            <consortium name="The Broad Institute Genomics Platform"/>
            <consortium name="The Broad Institute Genome Sequencing Center for Infectious Disease"/>
            <person name="Wu L."/>
            <person name="Ma J."/>
        </authorList>
    </citation>
    <scope>NUCLEOTIDE SEQUENCE [LARGE SCALE GENOMIC DNA]</scope>
    <source>
        <strain evidence="3">NBRC 108755</strain>
    </source>
</reference>
<dbReference type="PANTHER" id="PTHR33990">
    <property type="entry name" value="PROTEIN YJDN-RELATED"/>
    <property type="match status" value="1"/>
</dbReference>
<dbReference type="EMBL" id="BSVA01000001">
    <property type="protein sequence ID" value="GMA91841.1"/>
    <property type="molecule type" value="Genomic_DNA"/>
</dbReference>
<dbReference type="InterPro" id="IPR004360">
    <property type="entry name" value="Glyas_Fos-R_dOase_dom"/>
</dbReference>
<proteinExistence type="predicted"/>
<dbReference type="SUPFAM" id="SSF54593">
    <property type="entry name" value="Glyoxalase/Bleomycin resistance protein/Dihydroxybiphenyl dioxygenase"/>
    <property type="match status" value="1"/>
</dbReference>
<evidence type="ECO:0000259" key="1">
    <source>
        <dbReference type="Pfam" id="PF00903"/>
    </source>
</evidence>
<keyword evidence="3" id="KW-1185">Reference proteome</keyword>